<sequence length="149" mass="17231">MSKKGLPTTDNDLSADSFPYHSSLPAHFQYVNGPLGLSEENQVLFQDAALWFKEKIASGIDPALDQMRKDHFPTHWFHEIWHTRMKKLYHTIPEGLEDKFKNEFALRVRNTTTLFQENMERLKANNLANKVAADGCGRQGNHGQEYRQE</sequence>
<proteinExistence type="predicted"/>
<keyword evidence="2" id="KW-1185">Reference proteome</keyword>
<accession>A0A9P6J0I6</accession>
<protein>
    <submittedName>
        <fullName evidence="1">Uncharacterized protein</fullName>
    </submittedName>
</protein>
<dbReference type="EMBL" id="JAAAHW010006711">
    <property type="protein sequence ID" value="KAF9956120.1"/>
    <property type="molecule type" value="Genomic_DNA"/>
</dbReference>
<evidence type="ECO:0000313" key="1">
    <source>
        <dbReference type="EMBL" id="KAF9956120.1"/>
    </source>
</evidence>
<reference evidence="1" key="1">
    <citation type="journal article" date="2020" name="Fungal Divers.">
        <title>Resolving the Mortierellaceae phylogeny through synthesis of multi-gene phylogenetics and phylogenomics.</title>
        <authorList>
            <person name="Vandepol N."/>
            <person name="Liber J."/>
            <person name="Desiro A."/>
            <person name="Na H."/>
            <person name="Kennedy M."/>
            <person name="Barry K."/>
            <person name="Grigoriev I.V."/>
            <person name="Miller A.N."/>
            <person name="O'Donnell K."/>
            <person name="Stajich J.E."/>
            <person name="Bonito G."/>
        </authorList>
    </citation>
    <scope>NUCLEOTIDE SEQUENCE</scope>
    <source>
        <strain evidence="1">MES-2147</strain>
    </source>
</reference>
<dbReference type="Proteomes" id="UP000749646">
    <property type="component" value="Unassembled WGS sequence"/>
</dbReference>
<evidence type="ECO:0000313" key="2">
    <source>
        <dbReference type="Proteomes" id="UP000749646"/>
    </source>
</evidence>
<dbReference type="AlphaFoldDB" id="A0A9P6J0I6"/>
<comment type="caution">
    <text evidence="1">The sequence shown here is derived from an EMBL/GenBank/DDBJ whole genome shotgun (WGS) entry which is preliminary data.</text>
</comment>
<name>A0A9P6J0I6_9FUNG</name>
<gene>
    <name evidence="1" type="ORF">BGZ65_002950</name>
</gene>
<organism evidence="1 2">
    <name type="scientific">Modicella reniformis</name>
    <dbReference type="NCBI Taxonomy" id="1440133"/>
    <lineage>
        <taxon>Eukaryota</taxon>
        <taxon>Fungi</taxon>
        <taxon>Fungi incertae sedis</taxon>
        <taxon>Mucoromycota</taxon>
        <taxon>Mortierellomycotina</taxon>
        <taxon>Mortierellomycetes</taxon>
        <taxon>Mortierellales</taxon>
        <taxon>Mortierellaceae</taxon>
        <taxon>Modicella</taxon>
    </lineage>
</organism>